<reference evidence="1" key="2">
    <citation type="submission" date="2020-09" db="EMBL/GenBank/DDBJ databases">
        <authorList>
            <person name="Le Lay C."/>
            <person name="Shi M."/>
            <person name="Bucek A."/>
            <person name="Bourguignon T."/>
            <person name="Lo N."/>
            <person name="Holmes E.C."/>
        </authorList>
    </citation>
    <scope>NUCLEOTIDE SEQUENCE</scope>
    <source>
        <strain evidence="1">MDS_6</strain>
    </source>
</reference>
<dbReference type="EMBL" id="MW052112">
    <property type="protein sequence ID" value="QQM16311.1"/>
    <property type="molecule type" value="Genomic_RNA"/>
</dbReference>
<reference evidence="1" key="1">
    <citation type="journal article" date="2020" name="Viruses">
        <title>Unmapped RNA Virus Diversity in Termites and their Symbionts.</title>
        <authorList>
            <person name="Lay C.L."/>
            <person name="Shi M."/>
            <person name="Bucek A."/>
            <person name="Bourguignon T."/>
            <person name="Lo N."/>
            <person name="Holmes E.C."/>
        </authorList>
    </citation>
    <scope>NUCLEOTIDE SEQUENCE</scope>
    <source>
        <strain evidence="1">MDS_6</strain>
    </source>
</reference>
<evidence type="ECO:0000313" key="1">
    <source>
        <dbReference type="EMBL" id="QQM16311.1"/>
    </source>
</evidence>
<name>A0A7T7GUY4_9VIRU</name>
<sequence>MNSINAIGYGVVGMDLNTVVGPATFDKQHDGKLVNISMDVIPDGSADVVNAPIMRVTRVLTLDSQNASNNVRMLVRLTVTLPALGISTGSAGVASSYALSGKEHTMTVHTVVTLPRDVANALALKSPVPLAGLVRGFYAMQVMKALGLVTSVISNGALSPYVSGTTPSTGSGFNLLVENVADQVTGPEAPLGRLLTGLDLLSDSSIPPIN</sequence>
<organism evidence="1">
    <name type="scientific">Vansystermes virus</name>
    <dbReference type="NCBI Taxonomy" id="2796636"/>
    <lineage>
        <taxon>Viruses</taxon>
        <taxon>Riboviria</taxon>
    </lineage>
</organism>
<protein>
    <submittedName>
        <fullName evidence="1">Uncharacterized protein</fullName>
    </submittedName>
</protein>
<proteinExistence type="predicted"/>
<accession>A0A7T7GUY4</accession>